<keyword evidence="3" id="KW-0732">Signal</keyword>
<evidence type="ECO:0000313" key="4">
    <source>
        <dbReference type="EMBL" id="TFU29587.1"/>
    </source>
</evidence>
<evidence type="ECO:0000256" key="2">
    <source>
        <dbReference type="SAM" id="Phobius"/>
    </source>
</evidence>
<organism evidence="4 5">
    <name type="scientific">Streptococcus acidominimus</name>
    <dbReference type="NCBI Taxonomy" id="1326"/>
    <lineage>
        <taxon>Bacteria</taxon>
        <taxon>Bacillati</taxon>
        <taxon>Bacillota</taxon>
        <taxon>Bacilli</taxon>
        <taxon>Lactobacillales</taxon>
        <taxon>Streptococcaceae</taxon>
        <taxon>Streptococcus</taxon>
    </lineage>
</organism>
<dbReference type="EMBL" id="SPQA01000050">
    <property type="protein sequence ID" value="TFU29587.1"/>
    <property type="molecule type" value="Genomic_DNA"/>
</dbReference>
<dbReference type="AlphaFoldDB" id="A0A4Y9FK66"/>
<evidence type="ECO:0000313" key="5">
    <source>
        <dbReference type="Proteomes" id="UP000297747"/>
    </source>
</evidence>
<feature type="transmembrane region" description="Helical" evidence="2">
    <location>
        <begin position="739"/>
        <end position="756"/>
    </location>
</feature>
<dbReference type="RefSeq" id="WP_135053430.1">
    <property type="nucleotide sequence ID" value="NZ_CAKOCW010000056.1"/>
</dbReference>
<dbReference type="PANTHER" id="PTHR23159:SF31">
    <property type="entry name" value="CENTROSOME-ASSOCIATED PROTEIN CEP250 ISOFORM X1"/>
    <property type="match status" value="1"/>
</dbReference>
<feature type="signal peptide" evidence="3">
    <location>
        <begin position="1"/>
        <end position="27"/>
    </location>
</feature>
<keyword evidence="1" id="KW-0175">Coiled coil</keyword>
<sequence>MKTTTKTTSALAAVAIVGSFATSTAQAEEVKEVTTETAPVVAESTAKEITKADLDSAKASVDTAKADVDAKTAAVAHAQETVASAESEVAASQAKVATAENAPEEIAKVTERIEAKTSEKANLEGQVADAQAKVADASAKESEARTAQVQADVTVAEATEAVKAAEAAVPSTSVDGAIATKEAEKTALTNEKATTENQVASTTKAVEDKVVEIANYQPKVTEEVKHTTDDKNETIHVKTEDAQWDIDSGFAWYGEPVKHADGHTTVTHEVLSEDYVPNVAKVAEYLAAYINDLKRLNHLPGTAVVNIDPNAMAYSAKRAYEASQTDLSHETDDKTYKGLENLASLTLKKKNSKFMSDQQLAYQLAYAWFNEYNNHRYQDFGHRQNLLATNTFSLGIFVDTSEHAFNKYYVSFNAQDTDRKTYVSMKTITNETGQKIHRFRDQADYEAAGIPLTTGHPGSDQPLVFLPKTTFKYVTRTVEDKTPELQAELVLLEAEKAQAIAKDTQVATQLTQVTADLTALKAEQANLAADKADKVAKLAEAKATLDTAKAQQVTANLAYTESKANADKAKTDLAALEAEISSVESEIDTLKEQKSEIESLASKVAELKAAVVAAEAKVAEAKSAEVVAERELTEAEGTLADARKAYETLARDYELQEMLKPKPETPKVDEPKVDKPKSNVLQMDIPPIDEAPKAVNHEAIQNLIKADKAKAISGTTETKTLSRVEKYHQLPKTSSASSSVLQAVGVGLAALGLVGYRQKRKSRYVMNR</sequence>
<dbReference type="Proteomes" id="UP000297747">
    <property type="component" value="Unassembled WGS sequence"/>
</dbReference>
<protein>
    <submittedName>
        <fullName evidence="4">LPXTG cell wall anchor domain-containing protein</fullName>
    </submittedName>
</protein>
<gene>
    <name evidence="4" type="ORF">E4U01_09475</name>
</gene>
<proteinExistence type="predicted"/>
<reference evidence="4 5" key="1">
    <citation type="submission" date="2019-03" db="EMBL/GenBank/DDBJ databases">
        <title>Diversity of the mouse oral microbiome.</title>
        <authorList>
            <person name="Joseph S."/>
            <person name="Aduse-Opoku J."/>
            <person name="Curtis M."/>
            <person name="Wade W."/>
            <person name="Hashim A."/>
        </authorList>
    </citation>
    <scope>NUCLEOTIDE SEQUENCE [LARGE SCALE GENOMIC DNA]</scope>
    <source>
        <strain evidence="4 5">HT4</strain>
    </source>
</reference>
<feature type="coiled-coil region" evidence="1">
    <location>
        <begin position="75"/>
        <end position="140"/>
    </location>
</feature>
<feature type="chain" id="PRO_5021446846" evidence="3">
    <location>
        <begin position="28"/>
        <end position="768"/>
    </location>
</feature>
<dbReference type="Gene3D" id="1.10.287.1490">
    <property type="match status" value="2"/>
</dbReference>
<feature type="coiled-coil region" evidence="1">
    <location>
        <begin position="531"/>
        <end position="652"/>
    </location>
</feature>
<name>A0A4Y9FK66_STRAI</name>
<dbReference type="PANTHER" id="PTHR23159">
    <property type="entry name" value="CENTROSOMAL PROTEIN 2"/>
    <property type="match status" value="1"/>
</dbReference>
<evidence type="ECO:0000256" key="3">
    <source>
        <dbReference type="SAM" id="SignalP"/>
    </source>
</evidence>
<keyword evidence="2" id="KW-1133">Transmembrane helix</keyword>
<accession>A0A4Y9FK66</accession>
<keyword evidence="2" id="KW-0472">Membrane</keyword>
<dbReference type="NCBIfam" id="TIGR01167">
    <property type="entry name" value="LPXTG_anchor"/>
    <property type="match status" value="1"/>
</dbReference>
<keyword evidence="2" id="KW-0812">Transmembrane</keyword>
<evidence type="ECO:0000256" key="1">
    <source>
        <dbReference type="SAM" id="Coils"/>
    </source>
</evidence>
<comment type="caution">
    <text evidence="4">The sequence shown here is derived from an EMBL/GenBank/DDBJ whole genome shotgun (WGS) entry which is preliminary data.</text>
</comment>